<dbReference type="Gene3D" id="1.20.120.1490">
    <property type="match status" value="1"/>
</dbReference>
<dbReference type="CDD" id="cd09916">
    <property type="entry name" value="CpxP_like"/>
    <property type="match status" value="1"/>
</dbReference>
<evidence type="ECO:0000256" key="4">
    <source>
        <dbReference type="ARBA" id="ARBA00022764"/>
    </source>
</evidence>
<dbReference type="InterPro" id="IPR025961">
    <property type="entry name" value="Metal_resist"/>
</dbReference>
<protein>
    <recommendedName>
        <fullName evidence="8">Periplasmic heavy metal sensor</fullName>
    </recommendedName>
</protein>
<accession>A0A433SEN8</accession>
<dbReference type="EMBL" id="PQSP01000002">
    <property type="protein sequence ID" value="RUS67104.1"/>
    <property type="molecule type" value="Genomic_DNA"/>
</dbReference>
<evidence type="ECO:0000256" key="5">
    <source>
        <dbReference type="SAM" id="SignalP"/>
    </source>
</evidence>
<evidence type="ECO:0000256" key="1">
    <source>
        <dbReference type="ARBA" id="ARBA00004418"/>
    </source>
</evidence>
<dbReference type="AlphaFoldDB" id="A0A433SEN8"/>
<name>A0A433SEN8_9BURK</name>
<evidence type="ECO:0000313" key="7">
    <source>
        <dbReference type="Proteomes" id="UP000286947"/>
    </source>
</evidence>
<comment type="similarity">
    <text evidence="2">Belongs to the CpxP/Spy family.</text>
</comment>
<reference evidence="6 7" key="1">
    <citation type="submission" date="2018-01" db="EMBL/GenBank/DDBJ databases">
        <title>Saezia sanguinis gen. nov., sp. nov., in the order Burkholderiales isolated from human blood.</title>
        <authorList>
            <person name="Medina-Pascual M.J."/>
            <person name="Valdezate S."/>
            <person name="Monzon S."/>
            <person name="Cuesta I."/>
            <person name="Carrasco G."/>
            <person name="Villalon P."/>
            <person name="Saez-Nieto J.A."/>
        </authorList>
    </citation>
    <scope>NUCLEOTIDE SEQUENCE [LARGE SCALE GENOMIC DNA]</scope>
    <source>
        <strain evidence="6 7">CNM695-12</strain>
    </source>
</reference>
<gene>
    <name evidence="6" type="ORF">CUZ56_01043</name>
</gene>
<dbReference type="GO" id="GO:0042597">
    <property type="term" value="C:periplasmic space"/>
    <property type="evidence" value="ECO:0007669"/>
    <property type="project" value="UniProtKB-SubCell"/>
</dbReference>
<dbReference type="Pfam" id="PF13801">
    <property type="entry name" value="Metal_resist"/>
    <property type="match status" value="1"/>
</dbReference>
<dbReference type="InterPro" id="IPR012899">
    <property type="entry name" value="LTXXQ"/>
</dbReference>
<dbReference type="PANTHER" id="PTHR38102:SF1">
    <property type="entry name" value="PERIPLASMIC CHAPERONE SPY"/>
    <property type="match status" value="1"/>
</dbReference>
<feature type="signal peptide" evidence="5">
    <location>
        <begin position="1"/>
        <end position="29"/>
    </location>
</feature>
<dbReference type="InterPro" id="IPR052211">
    <property type="entry name" value="Cpx_auxiliary_protein"/>
</dbReference>
<evidence type="ECO:0000256" key="3">
    <source>
        <dbReference type="ARBA" id="ARBA00022729"/>
    </source>
</evidence>
<dbReference type="Proteomes" id="UP000286947">
    <property type="component" value="Unassembled WGS sequence"/>
</dbReference>
<evidence type="ECO:0008006" key="8">
    <source>
        <dbReference type="Google" id="ProtNLM"/>
    </source>
</evidence>
<evidence type="ECO:0000256" key="2">
    <source>
        <dbReference type="ARBA" id="ARBA00008441"/>
    </source>
</evidence>
<dbReference type="RefSeq" id="WP_126978902.1">
    <property type="nucleotide sequence ID" value="NZ_CAWUGC010000014.1"/>
</dbReference>
<comment type="subcellular location">
    <subcellularLocation>
        <location evidence="1">Periplasm</location>
    </subcellularLocation>
</comment>
<evidence type="ECO:0000313" key="6">
    <source>
        <dbReference type="EMBL" id="RUS67104.1"/>
    </source>
</evidence>
<sequence precursor="true">MFKKTQISSPLARVGVALGGLLVAATVYAQPMGYGPCAQGAPMQGDGATYAPCQGPGPGPMRGHHWGGGHRGGYWNYQAIESLNLTDAQKEQLSGIAQASFTDAQALRTQLHETRVQLNLELIKPQLDKAAIAKLQAQQADLTQKLSARTLEARIQAAEVLTVEQRTTLNQQVEAWRQQWSAAPNAPRGPGAGPNPQANYNWLLVPMPMR</sequence>
<organism evidence="6 7">
    <name type="scientific">Saezia sanguinis</name>
    <dbReference type="NCBI Taxonomy" id="1965230"/>
    <lineage>
        <taxon>Bacteria</taxon>
        <taxon>Pseudomonadati</taxon>
        <taxon>Pseudomonadota</taxon>
        <taxon>Betaproteobacteria</taxon>
        <taxon>Burkholderiales</taxon>
        <taxon>Saeziaceae</taxon>
        <taxon>Saezia</taxon>
    </lineage>
</organism>
<keyword evidence="4" id="KW-0574">Periplasm</keyword>
<keyword evidence="3 5" id="KW-0732">Signal</keyword>
<comment type="caution">
    <text evidence="6">The sequence shown here is derived from an EMBL/GenBank/DDBJ whole genome shotgun (WGS) entry which is preliminary data.</text>
</comment>
<proteinExistence type="inferred from homology"/>
<dbReference type="PANTHER" id="PTHR38102">
    <property type="entry name" value="PERIPLASMIC CHAPERONE SPY"/>
    <property type="match status" value="1"/>
</dbReference>
<feature type="chain" id="PRO_5019116447" description="Periplasmic heavy metal sensor" evidence="5">
    <location>
        <begin position="30"/>
        <end position="210"/>
    </location>
</feature>
<keyword evidence="7" id="KW-1185">Reference proteome</keyword>